<evidence type="ECO:0000256" key="16">
    <source>
        <dbReference type="ARBA" id="ARBA00023237"/>
    </source>
</evidence>
<keyword evidence="5" id="KW-1134">Transmembrane beta strand</keyword>
<dbReference type="InterPro" id="IPR012332">
    <property type="entry name" value="Autotransporter_pectin_lyase_C"/>
</dbReference>
<keyword evidence="14" id="KW-0472">Membrane</keyword>
<dbReference type="RefSeq" id="WP_023636581.1">
    <property type="nucleotide sequence ID" value="NZ_AXUT01000045.1"/>
</dbReference>
<keyword evidence="13" id="KW-0843">Virulence</keyword>
<feature type="domain" description="Autotransporter" evidence="18">
    <location>
        <begin position="1098"/>
        <end position="1364"/>
    </location>
</feature>
<keyword evidence="12" id="KW-0720">Serine protease</keyword>
<dbReference type="Pfam" id="PF24078">
    <property type="entry name" value="Beta-sol_PIC_HAP1_IgA0_2nd"/>
    <property type="match status" value="1"/>
</dbReference>
<keyword evidence="9" id="KW-0732">Signal</keyword>
<dbReference type="Pfam" id="PF02395">
    <property type="entry name" value="Peptidase_S6"/>
    <property type="match status" value="1"/>
</dbReference>
<gene>
    <name evidence="20" type="ORF">WRSd3_00623</name>
</gene>
<feature type="compositionally biased region" description="Polar residues" evidence="17">
    <location>
        <begin position="734"/>
        <end position="755"/>
    </location>
</feature>
<comment type="caution">
    <text evidence="20">The sequence shown here is derived from an EMBL/GenBank/DDBJ whole genome shotgun (WGS) entry which is preliminary data.</text>
</comment>
<keyword evidence="7" id="KW-0645">Protease</keyword>
<dbReference type="PANTHER" id="PTHR12338">
    <property type="entry name" value="AUTOTRANSPORTER"/>
    <property type="match status" value="1"/>
</dbReference>
<name>A0A090NMH2_SHIDY</name>
<keyword evidence="11 20" id="KW-0378">Hydrolase</keyword>
<keyword evidence="8" id="KW-0812">Transmembrane</keyword>
<feature type="region of interest" description="Disordered" evidence="17">
    <location>
        <begin position="733"/>
        <end position="755"/>
    </location>
</feature>
<evidence type="ECO:0000256" key="5">
    <source>
        <dbReference type="ARBA" id="ARBA00022452"/>
    </source>
</evidence>
<dbReference type="NCBIfam" id="TIGR01414">
    <property type="entry name" value="autotrans_barl"/>
    <property type="match status" value="1"/>
</dbReference>
<dbReference type="InterPro" id="IPR009003">
    <property type="entry name" value="Peptidase_S1_PA"/>
</dbReference>
<dbReference type="InterPro" id="IPR000710">
    <property type="entry name" value="Peptidase_S6"/>
</dbReference>
<evidence type="ECO:0000256" key="14">
    <source>
        <dbReference type="ARBA" id="ARBA00023136"/>
    </source>
</evidence>
<evidence type="ECO:0000256" key="13">
    <source>
        <dbReference type="ARBA" id="ARBA00023026"/>
    </source>
</evidence>
<evidence type="ECO:0000256" key="11">
    <source>
        <dbReference type="ARBA" id="ARBA00022801"/>
    </source>
</evidence>
<dbReference type="PRINTS" id="PR00921">
    <property type="entry name" value="IGASERPTASE"/>
</dbReference>
<keyword evidence="6" id="KW-0964">Secreted</keyword>
<keyword evidence="15" id="KW-0865">Zymogen</keyword>
<protein>
    <submittedName>
        <fullName evidence="20">IgA-specific serine endopeptidase</fullName>
        <ecNumber evidence="20">3.4.21.72</ecNumber>
    </submittedName>
</protein>
<dbReference type="PATRIC" id="fig|1401327.3.peg.570"/>
<evidence type="ECO:0000256" key="8">
    <source>
        <dbReference type="ARBA" id="ARBA00022692"/>
    </source>
</evidence>
<dbReference type="Pfam" id="PF03797">
    <property type="entry name" value="Autotransporter"/>
    <property type="match status" value="1"/>
</dbReference>
<dbReference type="SUPFAM" id="SSF51126">
    <property type="entry name" value="Pectin lyase-like"/>
    <property type="match status" value="1"/>
</dbReference>
<keyword evidence="10" id="KW-0574">Periplasm</keyword>
<dbReference type="GO" id="GO:0005576">
    <property type="term" value="C:extracellular region"/>
    <property type="evidence" value="ECO:0007669"/>
    <property type="project" value="UniProtKB-SubCell"/>
</dbReference>
<reference evidence="20 21" key="1">
    <citation type="submission" date="2013-10" db="EMBL/GenBank/DDBJ databases">
        <title>Draft genomes and the virulence plasmids of Sd1617 vaccine constructs: WRSd3 and WRSd5.</title>
        <authorList>
            <person name="Aksomboon Vongsawan A."/>
            <person name="Venkatesan M.M."/>
            <person name="Vaisvil B."/>
            <person name="Emel G."/>
            <person name="Kepatral V."/>
            <person name="Sethabutr O."/>
            <person name="Serichantalergs O."/>
            <person name="Mason C."/>
        </authorList>
    </citation>
    <scope>NUCLEOTIDE SEQUENCE [LARGE SCALE GENOMIC DNA]</scope>
    <source>
        <strain evidence="20 21">WRSd3</strain>
    </source>
</reference>
<keyword evidence="16" id="KW-0998">Cell outer membrane</keyword>
<sequence length="1364" mass="146003">MNKIYYLKYCHITKSLIAVSELARRVTCKSHRRLSRRVILTSVAALSLSSAWPALSATVSAEIPYQIFRDFAENKGQFTPGTTNISIYDKQGNLVGKLDKAPMADFSSATITTGSLPPGDHTLYSPQYVVTAKHVSGSDTMSFGYAKNTYTAVGTNNNSGLDIKTRRLSKLVTEVAPAEVSDIGAVSGAYQAGGRFTEFYRLGGGMQYVKDKNGNRTQVYTNGGFLVGGTVSALNSYNNGQMITAQTGDIFNPANGPLANYLNMGDSGSPLFAYDSLQKKWVLIGVLSSGTNYGNNWVVTTQDFLGQQPQNDFDKTIAYTSGEGVLQWKYDAANGTGTLTQGNTTWDMHGKKGNDLNAGKNLLFTGNNGEVVLQNSVNQGAGYLQFAGDYRVSALNGQTWMGGGIITDKGTHVLWQVNGVAGDNLHKTGEGTLTVNGTGVNAGGLKVGDGTVILNQQADADGKVQAFSSVGIASGRPTVVLSDSQQVNPDNISWGYRGGRLELNGNNLTFTRLQAADYGAIITNNSEKKSTVTLDLQTLKASDINVPVNTVSIFGGRGAPGDLYYDSSTKQYFILKASSYSPFFSDLNNSSVWQNVGKDRNKAIDTVKQQKIEASSQPYMYHGQLNGNMDVNIPQLSGKDVLALDGSVNLPEGSITKKSGTLIFQGHPVIHAGTTTSSSQSDWETRQFTLEKLKLDAATFHLSRNGKMQGDINATNGSTVILGSSRVFTDRSDGTGNAVSSVEGSATATTVGDQSDYSGNVTLENKSSLQIMERFTGGIEAYDSTVSVTSQNAVFDRVGSFVNSSLTLGKGAKLTAQSGIFSTGAVDVKENASLTLTGMPSAQKQGYYSPVISTTEGINLEDNASFSVKNMGYLSSDIHAGTTAATINLGDSDADAGKTDSPLFSSLMKGYNSVLRGSITGAQSTVNMINALWYSDGKSEAGALKAKGSRIELGDGKHFATLQVKELSADNTTFLMHTNNSWADQLNVTDKLSGSNNSVLVDFLNKPASEMSVTLITAPKGSDEKTFTAGTQQIGFSNVTPVISTEKTDDATKWVLTGYQTTADAGASKAAKDFMASGYKSFLTEVNNLNKRMGDLRDTQGDAGVWARIMNGTGSADGDYSDNYTHVQIGVDRKHELDGVDLFTGALLTYTDSNASSHAFSGKNKSVGGGLYASALFNSGAYFDLIGKYLHHDNQHTANFASLGTKDYSSHSWYAGAEVGYRYHLTKESWVEPQIELVYGSVSGKAFSWEDRGMALSMKDKDYNPLIGRTGVDVGRAFSGDDWKITARAGLGYQFDLLANGETVLQDASGEKRFEGEKDSRMLMTVGMNAEIKDNMRLGLELEKSAFGKYNVDNAINANFRYVF</sequence>
<dbReference type="SUPFAM" id="SSF103515">
    <property type="entry name" value="Autotransporter"/>
    <property type="match status" value="1"/>
</dbReference>
<dbReference type="EMBL" id="AXUT01000045">
    <property type="protein sequence ID" value="ESU81629.1"/>
    <property type="molecule type" value="Genomic_DNA"/>
</dbReference>
<dbReference type="Gene3D" id="2.160.20.20">
    <property type="match status" value="1"/>
</dbReference>
<dbReference type="InterPro" id="IPR036709">
    <property type="entry name" value="Autotransporte_beta_dom_sf"/>
</dbReference>
<organism evidence="20 21">
    <name type="scientific">Shigella dysenteriae WRSd3</name>
    <dbReference type="NCBI Taxonomy" id="1401327"/>
    <lineage>
        <taxon>Bacteria</taxon>
        <taxon>Pseudomonadati</taxon>
        <taxon>Pseudomonadota</taxon>
        <taxon>Gammaproteobacteria</taxon>
        <taxon>Enterobacterales</taxon>
        <taxon>Enterobacteriaceae</taxon>
        <taxon>Shigella</taxon>
    </lineage>
</organism>
<evidence type="ECO:0000256" key="7">
    <source>
        <dbReference type="ARBA" id="ARBA00022670"/>
    </source>
</evidence>
<dbReference type="InterPro" id="IPR005546">
    <property type="entry name" value="Autotransporte_beta"/>
</dbReference>
<evidence type="ECO:0000256" key="10">
    <source>
        <dbReference type="ARBA" id="ARBA00022764"/>
    </source>
</evidence>
<evidence type="ECO:0000256" key="3">
    <source>
        <dbReference type="ARBA" id="ARBA00004571"/>
    </source>
</evidence>
<dbReference type="PANTHER" id="PTHR12338:SF9">
    <property type="entry name" value="IMMUNOGLOBULIN A1 PROTEASE AUTOTRANSPORTER"/>
    <property type="match status" value="1"/>
</dbReference>
<evidence type="ECO:0000256" key="9">
    <source>
        <dbReference type="ARBA" id="ARBA00022729"/>
    </source>
</evidence>
<comment type="subcellular location">
    <subcellularLocation>
        <location evidence="3">Cell outer membrane</location>
        <topology evidence="3">Multi-pass membrane protein</topology>
    </subcellularLocation>
    <subcellularLocation>
        <location evidence="1">Cell surface</location>
    </subcellularLocation>
    <subcellularLocation>
        <location evidence="2">Periplasm</location>
    </subcellularLocation>
    <subcellularLocation>
        <location evidence="4">Secreted</location>
    </subcellularLocation>
</comment>
<dbReference type="InterPro" id="IPR057393">
    <property type="entry name" value="PIC_HAP1_IgA0_b-sol2"/>
</dbReference>
<dbReference type="Gene3D" id="2.40.10.120">
    <property type="match status" value="1"/>
</dbReference>
<proteinExistence type="predicted"/>
<dbReference type="InterPro" id="IPR006315">
    <property type="entry name" value="OM_autotransptr_brl_dom"/>
</dbReference>
<evidence type="ECO:0000256" key="6">
    <source>
        <dbReference type="ARBA" id="ARBA00022525"/>
    </source>
</evidence>
<evidence type="ECO:0000256" key="15">
    <source>
        <dbReference type="ARBA" id="ARBA00023145"/>
    </source>
</evidence>
<evidence type="ECO:0000313" key="21">
    <source>
        <dbReference type="Proteomes" id="UP000017944"/>
    </source>
</evidence>
<dbReference type="InterPro" id="IPR050909">
    <property type="entry name" value="Bact_Autotransporter_VF"/>
</dbReference>
<dbReference type="InterPro" id="IPR011050">
    <property type="entry name" value="Pectin_lyase_fold/virulence"/>
</dbReference>
<dbReference type="InterPro" id="IPR030396">
    <property type="entry name" value="Peptidase_S6_dom"/>
</dbReference>
<dbReference type="GO" id="GO:0009986">
    <property type="term" value="C:cell surface"/>
    <property type="evidence" value="ECO:0007669"/>
    <property type="project" value="UniProtKB-SubCell"/>
</dbReference>
<dbReference type="SMART" id="SM00869">
    <property type="entry name" value="Autotransporter"/>
    <property type="match status" value="1"/>
</dbReference>
<dbReference type="PROSITE" id="PS51691">
    <property type="entry name" value="PEPTIDASE_S6"/>
    <property type="match status" value="1"/>
</dbReference>
<feature type="domain" description="Peptidase S6" evidence="19">
    <location>
        <begin position="57"/>
        <end position="307"/>
    </location>
</feature>
<dbReference type="EC" id="3.4.21.72" evidence="20"/>
<evidence type="ECO:0000256" key="1">
    <source>
        <dbReference type="ARBA" id="ARBA00004241"/>
    </source>
</evidence>
<dbReference type="CDD" id="cd01343">
    <property type="entry name" value="PL1_Passenger_AT"/>
    <property type="match status" value="1"/>
</dbReference>
<evidence type="ECO:0000313" key="20">
    <source>
        <dbReference type="EMBL" id="ESU81629.1"/>
    </source>
</evidence>
<dbReference type="SUPFAM" id="SSF50494">
    <property type="entry name" value="Trypsin-like serine proteases"/>
    <property type="match status" value="1"/>
</dbReference>
<dbReference type="GO" id="GO:0004252">
    <property type="term" value="F:serine-type endopeptidase activity"/>
    <property type="evidence" value="ECO:0007669"/>
    <property type="project" value="InterPro"/>
</dbReference>
<dbReference type="GO" id="GO:0006508">
    <property type="term" value="P:proteolysis"/>
    <property type="evidence" value="ECO:0007669"/>
    <property type="project" value="UniProtKB-KW"/>
</dbReference>
<evidence type="ECO:0000256" key="4">
    <source>
        <dbReference type="ARBA" id="ARBA00004613"/>
    </source>
</evidence>
<evidence type="ECO:0000256" key="17">
    <source>
        <dbReference type="SAM" id="MobiDB-lite"/>
    </source>
</evidence>
<evidence type="ECO:0000256" key="12">
    <source>
        <dbReference type="ARBA" id="ARBA00022825"/>
    </source>
</evidence>
<dbReference type="PROSITE" id="PS51208">
    <property type="entry name" value="AUTOTRANSPORTER"/>
    <property type="match status" value="1"/>
</dbReference>
<evidence type="ECO:0000256" key="2">
    <source>
        <dbReference type="ARBA" id="ARBA00004418"/>
    </source>
</evidence>
<dbReference type="GO" id="GO:0009279">
    <property type="term" value="C:cell outer membrane"/>
    <property type="evidence" value="ECO:0007669"/>
    <property type="project" value="UniProtKB-SubCell"/>
</dbReference>
<evidence type="ECO:0000259" key="19">
    <source>
        <dbReference type="PROSITE" id="PS51691"/>
    </source>
</evidence>
<dbReference type="Proteomes" id="UP000017944">
    <property type="component" value="Unassembled WGS sequence"/>
</dbReference>
<dbReference type="Gene3D" id="2.40.128.130">
    <property type="entry name" value="Autotransporter beta-domain"/>
    <property type="match status" value="1"/>
</dbReference>
<evidence type="ECO:0000259" key="18">
    <source>
        <dbReference type="PROSITE" id="PS51208"/>
    </source>
</evidence>
<accession>A0A090NMH2</accession>
<dbReference type="GO" id="GO:0042597">
    <property type="term" value="C:periplasmic space"/>
    <property type="evidence" value="ECO:0007669"/>
    <property type="project" value="UniProtKB-SubCell"/>
</dbReference>